<feature type="domain" description="DUF11" evidence="7">
    <location>
        <begin position="1812"/>
        <end position="1904"/>
    </location>
</feature>
<dbReference type="PANTHER" id="PTHR21419">
    <property type="match status" value="1"/>
</dbReference>
<keyword evidence="2" id="KW-0812">Transmembrane</keyword>
<comment type="caution">
    <text evidence="8">The sequence shown here is derived from an EMBL/GenBank/DDBJ whole genome shotgun (WGS) entry which is preliminary data.</text>
</comment>
<dbReference type="SUPFAM" id="SSF49464">
    <property type="entry name" value="Carboxypeptidase regulatory domain-like"/>
    <property type="match status" value="2"/>
</dbReference>
<evidence type="ECO:0000259" key="7">
    <source>
        <dbReference type="Pfam" id="PF01345"/>
    </source>
</evidence>
<evidence type="ECO:0000256" key="5">
    <source>
        <dbReference type="ARBA" id="ARBA00023136"/>
    </source>
</evidence>
<protein>
    <submittedName>
        <fullName evidence="8">Carboxypeptidase regulatory-like domain-containing protein</fullName>
    </submittedName>
</protein>
<keyword evidence="3 6" id="KW-0732">Signal</keyword>
<dbReference type="InterPro" id="IPR045232">
    <property type="entry name" value="FAM234"/>
</dbReference>
<keyword evidence="5" id="KW-0472">Membrane</keyword>
<organism evidence="8 9">
    <name type="scientific">Tahibacter harae</name>
    <dbReference type="NCBI Taxonomy" id="2963937"/>
    <lineage>
        <taxon>Bacteria</taxon>
        <taxon>Pseudomonadati</taxon>
        <taxon>Pseudomonadota</taxon>
        <taxon>Gammaproteobacteria</taxon>
        <taxon>Lysobacterales</taxon>
        <taxon>Rhodanobacteraceae</taxon>
        <taxon>Tahibacter</taxon>
    </lineage>
</organism>
<keyword evidence="9" id="KW-1185">Reference proteome</keyword>
<dbReference type="Gene3D" id="2.60.40.10">
    <property type="entry name" value="Immunoglobulins"/>
    <property type="match status" value="1"/>
</dbReference>
<evidence type="ECO:0000256" key="4">
    <source>
        <dbReference type="ARBA" id="ARBA00022989"/>
    </source>
</evidence>
<dbReference type="Gene3D" id="1.50.10.20">
    <property type="match status" value="1"/>
</dbReference>
<feature type="domain" description="DUF11" evidence="7">
    <location>
        <begin position="1680"/>
        <end position="1785"/>
    </location>
</feature>
<evidence type="ECO:0000256" key="1">
    <source>
        <dbReference type="ARBA" id="ARBA00004167"/>
    </source>
</evidence>
<dbReference type="InterPro" id="IPR001434">
    <property type="entry name" value="OmcB-like_DUF11"/>
</dbReference>
<proteinExistence type="predicted"/>
<dbReference type="InterPro" id="IPR028994">
    <property type="entry name" value="Integrin_alpha_N"/>
</dbReference>
<sequence>MTRRLVHCLFLFALLCVAPPLQAATQDWLLAQRQSDGRIATAQDSVGEELASSEAWRALAEAGVAPAELAATAAYVSGLAEPSAELAARRLLAQRAAGAGGAADAGRLAAHVQAQAGFGYLPGYEADVASTAWALQALAGRDDVDAPLLGYAVAWLQYSQRADGGWALGLNNDSNVYLTAAALRALWHYRARYNVAANLSQASAFLLAARNAQGLWADDVDSASALLALLPLQNPPDALQASVDALEARQDAAGSLGGDVFASALWLRLQRLAGEPNTNPDLGSIALRVLEAESSSAMGGVAVSVDGPLGRSGVTDIAGRYRAVDLPPGRYAVRITRAGYRDLTLHATLQPGQALDLGDQALIADDVVATTGKVRGQIVDEAGQPLAGARVFVDTREMLSNANGEFEFLDVPVGRVNLRVELTGYYVASGYGDVPAGCTMLFNATLWALPSGGTDLSSAVEGRVTDLATGAPLADAVVALSGATTASAVTGADGRYRIHPIQPGQTTFTVTHDGHQPATVSAEVGQTQLVQFSPALAAVLTPEPSVTGTRLRGRIVDAVTQRPVIGARVRVDDGHAVHEATSNADGDFSVANVGNGYATINVQRHEYVEVGFGLAVPPVESIDAGQLRLRPVNAPQIRPDLRLQEVSASAVSSDPEELIASGSLQVRVDNRYGAALDRDVEIIAFVDVDADRAYVAGVDTLLGSVRPRLTLDADSPAQDIVVPVAGRLPFRDAPIAALLDPADEVAELREDNNFGVSAGRCRAVPPVMDEGRIVEAMRWSGDPSLPPDVRLSSATVAVAQLSDDNGDGRIDFNDTPDLVVPVGRGGERGSWGVVALSGDDLHLLWKFNQYRISQYASPAVGDIDGDDKVEIALVDARRNAIVVLEHDGTLKWTAPTGESLPCSILYCPPDAGDALLMANLAADARPEIIINKRVYDAQGQLLWTGEFSGAEYDVLGAHPIAADLDMDGHNELLGGRTAYRGDGSVYWHRDDLPADSHAAVGNFDADPQPEVVLVTPGRVHLLQHDGSTIWGPVLLPGGYGGGPPTIADYDGDGAAEIGVISATAFSVIDGDGTVLWSAALDDPLGTHSAAVFDFEGDGRLEVVYHDHNDLHIVDAVTGVERVRVHNTHLTAFENPVIADLDHDGEAEIILSSTNDWQAQTTGLRVFKSDNGPWAGAGDTWNQHDFHIDNVDRNGTVPAVEPPYWLSHNSNRKNTLNDRDPVGRADFSIGAPQLIDRGAGQNPLVRVRVGNAGQPTSAEQVKVALYLGDPAAGGSLLATSAPATVLPGRWRSFDLELSSAPASGELYVVVDPDQRFAECDESNNVAHGPYQAAQPRLSLSLDAPAAADPGAAVTLQTQVRNDGAVPAELRVQLWVETLHGEGVATLDTSAPATLAPQQSLPHAAQWQSGGVQAGRYLLRARAVPTGGLPAAETSREIEIRAVPGGNPAVSLRAATARAQYADTAEVRMEAVIVNRSGNQALDALALQLEIVAPGGGVVFSEQQYLAQLAPGMADTRRARTGFVDAPAGGYQLRASLRRLDSGEVLASDTHDFSVVDTPLAALSGRVEHSAGEIAPGDVQECRLHFDNGGGAALNSLPVRLALLRLADPPGLVASVERSIDVPANGSRMETYTPATAALAGGEYACAAQIQRDGEWTSLAFSAFVVQARADLAPAVAALPADVALGARFEAGFDVSNSGPSPAAGVALEVTLPPRLAYIEAVQPAGAACAAEPGGVRCALGELAVGETRRVVLALRGLSSGPAALGARTSAAQTDGNSGNDSVSATLTVRGQVNLAAVSLSCPRPLLTGGVGRISVNASNAGPDTATAVSLQVGAPPGVRLLDYRSDRGSCSIDAAGLHCGLGNLAAGEAARLHFVFSSTSQVAGPTAWPLSVSADQDEGSPADNSLIIWRSFVHDLLFYGGFDSGDSCEPYDDVIWVDGFE</sequence>
<dbReference type="Pfam" id="PF13517">
    <property type="entry name" value="FG-GAP_3"/>
    <property type="match status" value="1"/>
</dbReference>
<comment type="subcellular location">
    <subcellularLocation>
        <location evidence="1">Membrane</location>
        <topology evidence="1">Single-pass membrane protein</topology>
    </subcellularLocation>
</comment>
<feature type="signal peptide" evidence="6">
    <location>
        <begin position="1"/>
        <end position="23"/>
    </location>
</feature>
<gene>
    <name evidence="8" type="ORF">NM961_18690</name>
</gene>
<dbReference type="RefSeq" id="WP_255915932.1">
    <property type="nucleotide sequence ID" value="NZ_JANFQO010000020.1"/>
</dbReference>
<reference evidence="8" key="1">
    <citation type="submission" date="2022-07" db="EMBL/GenBank/DDBJ databases">
        <title>Tahibacter sp., a new gammaproteobacterium isolated from the silt sample collected at pig farm.</title>
        <authorList>
            <person name="Chen H."/>
        </authorList>
    </citation>
    <scope>NUCLEOTIDE SEQUENCE</scope>
    <source>
        <strain evidence="8">P2K</strain>
    </source>
</reference>
<dbReference type="PANTHER" id="PTHR21419:SF30">
    <property type="entry name" value="IG-LIKE DOMAIN-CONTAINING PROTEIN"/>
    <property type="match status" value="1"/>
</dbReference>
<dbReference type="SUPFAM" id="SSF49452">
    <property type="entry name" value="Starch-binding domain-like"/>
    <property type="match status" value="2"/>
</dbReference>
<dbReference type="SUPFAM" id="SSF69318">
    <property type="entry name" value="Integrin alpha N-terminal domain"/>
    <property type="match status" value="1"/>
</dbReference>
<dbReference type="InterPro" id="IPR013517">
    <property type="entry name" value="FG-GAP"/>
</dbReference>
<dbReference type="Proteomes" id="UP001165498">
    <property type="component" value="Unassembled WGS sequence"/>
</dbReference>
<evidence type="ECO:0000313" key="9">
    <source>
        <dbReference type="Proteomes" id="UP001165498"/>
    </source>
</evidence>
<dbReference type="InterPro" id="IPR013783">
    <property type="entry name" value="Ig-like_fold"/>
</dbReference>
<dbReference type="Gene3D" id="2.60.40.1120">
    <property type="entry name" value="Carboxypeptidase-like, regulatory domain"/>
    <property type="match status" value="4"/>
</dbReference>
<dbReference type="Pfam" id="PF13620">
    <property type="entry name" value="CarboxypepD_reg"/>
    <property type="match status" value="4"/>
</dbReference>
<keyword evidence="4" id="KW-1133">Transmembrane helix</keyword>
<evidence type="ECO:0000256" key="2">
    <source>
        <dbReference type="ARBA" id="ARBA00022692"/>
    </source>
</evidence>
<evidence type="ECO:0000256" key="3">
    <source>
        <dbReference type="ARBA" id="ARBA00022729"/>
    </source>
</evidence>
<accession>A0ABT1QWU1</accession>
<evidence type="ECO:0000256" key="6">
    <source>
        <dbReference type="SAM" id="SignalP"/>
    </source>
</evidence>
<name>A0ABT1QWU1_9GAMM</name>
<dbReference type="SUPFAM" id="SSF48239">
    <property type="entry name" value="Terpenoid cyclases/Protein prenyltransferases"/>
    <property type="match status" value="1"/>
</dbReference>
<dbReference type="EMBL" id="JANFQO010000020">
    <property type="protein sequence ID" value="MCQ4166745.1"/>
    <property type="molecule type" value="Genomic_DNA"/>
</dbReference>
<feature type="chain" id="PRO_5046624638" evidence="6">
    <location>
        <begin position="24"/>
        <end position="1940"/>
    </location>
</feature>
<dbReference type="InterPro" id="IPR013784">
    <property type="entry name" value="Carb-bd-like_fold"/>
</dbReference>
<dbReference type="InterPro" id="IPR008930">
    <property type="entry name" value="Terpenoid_cyclase/PrenylTrfase"/>
</dbReference>
<dbReference type="InterPro" id="IPR008969">
    <property type="entry name" value="CarboxyPept-like_regulatory"/>
</dbReference>
<evidence type="ECO:0000313" key="8">
    <source>
        <dbReference type="EMBL" id="MCQ4166745.1"/>
    </source>
</evidence>
<dbReference type="Pfam" id="PF01345">
    <property type="entry name" value="DUF11"/>
    <property type="match status" value="2"/>
</dbReference>